<dbReference type="AlphaFoldDB" id="A0AA48HDM4"/>
<name>A0AA48HDM4_9ALTE</name>
<dbReference type="Proteomes" id="UP001333710">
    <property type="component" value="Chromosome"/>
</dbReference>
<accession>A0AA48HDM4</accession>
<dbReference type="KEGG" id="pmaw:MACH26_05840"/>
<proteinExistence type="predicted"/>
<reference evidence="1" key="1">
    <citation type="submission" date="2023-01" db="EMBL/GenBank/DDBJ databases">
        <title>Complete genome sequence of Planctobacterium marinum strain Dej080120_11.</title>
        <authorList>
            <person name="Ueki S."/>
            <person name="Maruyama F."/>
        </authorList>
    </citation>
    <scope>NUCLEOTIDE SEQUENCE</scope>
    <source>
        <strain evidence="1">Dej080120_11</strain>
    </source>
</reference>
<dbReference type="Pfam" id="PF08238">
    <property type="entry name" value="Sel1"/>
    <property type="match status" value="3"/>
</dbReference>
<dbReference type="SUPFAM" id="SSF81901">
    <property type="entry name" value="HCP-like"/>
    <property type="match status" value="1"/>
</dbReference>
<dbReference type="PANTHER" id="PTHR43628">
    <property type="entry name" value="ACTIVATOR OF C KINASE PROTEIN 1-RELATED"/>
    <property type="match status" value="1"/>
</dbReference>
<protein>
    <submittedName>
        <fullName evidence="1">Sodium-type polar flagellar protein MotX</fullName>
    </submittedName>
</protein>
<dbReference type="InterPro" id="IPR052945">
    <property type="entry name" value="Mitotic_Regulator"/>
</dbReference>
<sequence length="221" mass="25157">MGRAADRQANELKRYTMKRLLLLLLGFWVGAVNAQSQIKAVQLYSQDELLRLINRNEHLSRVVLDDCQLVQDIEARAETLKVPAYQFLWGDMLAWGVCVEADPERGVPLMEEAAMQGLAPAMEQLGRYYAAGKLVQKDIPRGIVYLREAGSLGNLKAQIQLAELFIEGHGSPYDYEDTYHWLYNAITNDEKLHQKIADCMASLEELMHPKSVRRARRPLES</sequence>
<evidence type="ECO:0000313" key="2">
    <source>
        <dbReference type="Proteomes" id="UP001333710"/>
    </source>
</evidence>
<keyword evidence="1" id="KW-0966">Cell projection</keyword>
<keyword evidence="1" id="KW-0282">Flagellum</keyword>
<dbReference type="PANTHER" id="PTHR43628:SF1">
    <property type="entry name" value="CHITIN SYNTHASE REGULATORY FACTOR 2-RELATED"/>
    <property type="match status" value="1"/>
</dbReference>
<organism evidence="1 2">
    <name type="scientific">Planctobacterium marinum</name>
    <dbReference type="NCBI Taxonomy" id="1631968"/>
    <lineage>
        <taxon>Bacteria</taxon>
        <taxon>Pseudomonadati</taxon>
        <taxon>Pseudomonadota</taxon>
        <taxon>Gammaproteobacteria</taxon>
        <taxon>Alteromonadales</taxon>
        <taxon>Alteromonadaceae</taxon>
        <taxon>Planctobacterium</taxon>
    </lineage>
</organism>
<keyword evidence="1" id="KW-0969">Cilium</keyword>
<evidence type="ECO:0000313" key="1">
    <source>
        <dbReference type="EMBL" id="BDX05063.1"/>
    </source>
</evidence>
<gene>
    <name evidence="1" type="primary">motX</name>
    <name evidence="1" type="ORF">MACH26_05840</name>
</gene>
<dbReference type="Gene3D" id="1.25.40.10">
    <property type="entry name" value="Tetratricopeptide repeat domain"/>
    <property type="match status" value="1"/>
</dbReference>
<dbReference type="InterPro" id="IPR006597">
    <property type="entry name" value="Sel1-like"/>
</dbReference>
<dbReference type="SMART" id="SM00671">
    <property type="entry name" value="SEL1"/>
    <property type="match status" value="3"/>
</dbReference>
<dbReference type="EMBL" id="AP027272">
    <property type="protein sequence ID" value="BDX05063.1"/>
    <property type="molecule type" value="Genomic_DNA"/>
</dbReference>
<keyword evidence="2" id="KW-1185">Reference proteome</keyword>
<dbReference type="InterPro" id="IPR011990">
    <property type="entry name" value="TPR-like_helical_dom_sf"/>
</dbReference>